<evidence type="ECO:0000313" key="3">
    <source>
        <dbReference type="Proteomes" id="UP000008229"/>
    </source>
</evidence>
<feature type="chain" id="PRO_5003043724" description="Secreted protein" evidence="1">
    <location>
        <begin position="38"/>
        <end position="175"/>
    </location>
</feature>
<protein>
    <recommendedName>
        <fullName evidence="4">Secreted protein</fullName>
    </recommendedName>
</protein>
<gene>
    <name evidence="2" type="ordered locus">Cwoe_3381</name>
</gene>
<evidence type="ECO:0008006" key="4">
    <source>
        <dbReference type="Google" id="ProtNLM"/>
    </source>
</evidence>
<dbReference type="HOGENOM" id="CLU_1530050_0_0_11"/>
<dbReference type="Proteomes" id="UP000008229">
    <property type="component" value="Chromosome"/>
</dbReference>
<organism evidence="2 3">
    <name type="scientific">Conexibacter woesei (strain DSM 14684 / CCUG 47730 / CIP 108061 / JCM 11494 / NBRC 100937 / ID131577)</name>
    <dbReference type="NCBI Taxonomy" id="469383"/>
    <lineage>
        <taxon>Bacteria</taxon>
        <taxon>Bacillati</taxon>
        <taxon>Actinomycetota</taxon>
        <taxon>Thermoleophilia</taxon>
        <taxon>Solirubrobacterales</taxon>
        <taxon>Conexibacteraceae</taxon>
        <taxon>Conexibacter</taxon>
    </lineage>
</organism>
<sequence length="175" mass="18173" precursor="true">MSTPSPFHAAARRLATVGAVTLLAAATPLAVAPSAGAAGAAPQVLRCTRLSGSAQKRCRAQNAANRALFTQLKNTRLVGTRGDDEAVDWLFCANGRYELRTGSGSVGVSRGSRWTVEDARARQGNRWLEGVVSAPGGLEVGVLRRGSQWQVAVASLGRMLYPGDVQKTPAGAACG</sequence>
<dbReference type="STRING" id="469383.Cwoe_3381"/>
<evidence type="ECO:0000313" key="2">
    <source>
        <dbReference type="EMBL" id="ADB51799.1"/>
    </source>
</evidence>
<dbReference type="KEGG" id="cwo:Cwoe_3381"/>
<accession>D3FF82</accession>
<name>D3FF82_CONWI</name>
<keyword evidence="3" id="KW-1185">Reference proteome</keyword>
<keyword evidence="1" id="KW-0732">Signal</keyword>
<reference evidence="2 3" key="1">
    <citation type="journal article" date="2010" name="Stand. Genomic Sci.">
        <title>Complete genome sequence of Conexibacter woesei type strain (ID131577).</title>
        <authorList>
            <person name="Pukall R."/>
            <person name="Lapidus A."/>
            <person name="Glavina Del Rio T."/>
            <person name="Copeland A."/>
            <person name="Tice H."/>
            <person name="Cheng J.-F."/>
            <person name="Lucas S."/>
            <person name="Chen F."/>
            <person name="Nolan M."/>
            <person name="Bruce D."/>
            <person name="Goodwin L."/>
            <person name="Pitluck S."/>
            <person name="Mavromatis K."/>
            <person name="Ivanova N."/>
            <person name="Ovchinnikova G."/>
            <person name="Pati A."/>
            <person name="Chen A."/>
            <person name="Palaniappan K."/>
            <person name="Land M."/>
            <person name="Hauser L."/>
            <person name="Chang Y.-J."/>
            <person name="Jeffries C.D."/>
            <person name="Chain P."/>
            <person name="Meincke L."/>
            <person name="Sims D."/>
            <person name="Brettin T."/>
            <person name="Detter J.C."/>
            <person name="Rohde M."/>
            <person name="Goeker M."/>
            <person name="Bristow J."/>
            <person name="Eisen J.A."/>
            <person name="Markowitz V."/>
            <person name="Kyrpides N.C."/>
            <person name="Klenk H.-P."/>
            <person name="Hugenholtz P."/>
        </authorList>
    </citation>
    <scope>NUCLEOTIDE SEQUENCE [LARGE SCALE GENOMIC DNA]</scope>
    <source>
        <strain evidence="3">DSM 14684 / CIP 108061 / JCM 11494 / NBRC 100937 / ID131577</strain>
    </source>
</reference>
<dbReference type="AlphaFoldDB" id="D3FF82"/>
<evidence type="ECO:0000256" key="1">
    <source>
        <dbReference type="SAM" id="SignalP"/>
    </source>
</evidence>
<proteinExistence type="predicted"/>
<reference evidence="3" key="2">
    <citation type="submission" date="2010-01" db="EMBL/GenBank/DDBJ databases">
        <title>The complete genome of Conexibacter woesei DSM 14684.</title>
        <authorList>
            <consortium name="US DOE Joint Genome Institute (JGI-PGF)"/>
            <person name="Lucas S."/>
            <person name="Copeland A."/>
            <person name="Lapidus A."/>
            <person name="Glavina del Rio T."/>
            <person name="Dalin E."/>
            <person name="Tice H."/>
            <person name="Bruce D."/>
            <person name="Goodwin L."/>
            <person name="Pitluck S."/>
            <person name="Kyrpides N."/>
            <person name="Mavromatis K."/>
            <person name="Ivanova N."/>
            <person name="Mikhailova N."/>
            <person name="Chertkov O."/>
            <person name="Brettin T."/>
            <person name="Detter J.C."/>
            <person name="Han C."/>
            <person name="Larimer F."/>
            <person name="Land M."/>
            <person name="Hauser L."/>
            <person name="Markowitz V."/>
            <person name="Cheng J.-F."/>
            <person name="Hugenholtz P."/>
            <person name="Woyke T."/>
            <person name="Wu D."/>
            <person name="Pukall R."/>
            <person name="Steenblock K."/>
            <person name="Schneider S."/>
            <person name="Klenk H.-P."/>
            <person name="Eisen J.A."/>
        </authorList>
    </citation>
    <scope>NUCLEOTIDE SEQUENCE [LARGE SCALE GENOMIC DNA]</scope>
    <source>
        <strain evidence="3">DSM 14684 / CIP 108061 / JCM 11494 / NBRC 100937 / ID131577</strain>
    </source>
</reference>
<feature type="signal peptide" evidence="1">
    <location>
        <begin position="1"/>
        <end position="37"/>
    </location>
</feature>
<dbReference type="EMBL" id="CP001854">
    <property type="protein sequence ID" value="ADB51799.1"/>
    <property type="molecule type" value="Genomic_DNA"/>
</dbReference>
<dbReference type="RefSeq" id="WP_012934850.1">
    <property type="nucleotide sequence ID" value="NC_013739.1"/>
</dbReference>